<evidence type="ECO:0000256" key="1">
    <source>
        <dbReference type="ARBA" id="ARBA00004141"/>
    </source>
</evidence>
<dbReference type="InterPro" id="IPR001046">
    <property type="entry name" value="NRAMP_fam"/>
</dbReference>
<feature type="compositionally biased region" description="Basic and acidic residues" evidence="5">
    <location>
        <begin position="122"/>
        <end position="131"/>
    </location>
</feature>
<feature type="region of interest" description="Disordered" evidence="5">
    <location>
        <begin position="116"/>
        <end position="158"/>
    </location>
</feature>
<proteinExistence type="predicted"/>
<comment type="caution">
    <text evidence="7">The sequence shown here is derived from an EMBL/GenBank/DDBJ whole genome shotgun (WGS) entry which is preliminary data.</text>
</comment>
<keyword evidence="3 6" id="KW-1133">Transmembrane helix</keyword>
<dbReference type="EMBL" id="JAPYKO010000021">
    <property type="protein sequence ID" value="MEI9405354.1"/>
    <property type="molecule type" value="Genomic_DNA"/>
</dbReference>
<reference evidence="7 8" key="1">
    <citation type="submission" date="2022-12" db="EMBL/GenBank/DDBJ databases">
        <authorList>
            <person name="Muema E."/>
        </authorList>
    </citation>
    <scope>NUCLEOTIDE SEQUENCE [LARGE SCALE GENOMIC DNA]</scope>
    <source>
        <strain evidence="8">1330</strain>
    </source>
</reference>
<dbReference type="Proteomes" id="UP001366503">
    <property type="component" value="Unassembled WGS sequence"/>
</dbReference>
<evidence type="ECO:0000256" key="6">
    <source>
        <dbReference type="SAM" id="Phobius"/>
    </source>
</evidence>
<evidence type="ECO:0000256" key="2">
    <source>
        <dbReference type="ARBA" id="ARBA00022692"/>
    </source>
</evidence>
<accession>A0ABU8KKC5</accession>
<protein>
    <submittedName>
        <fullName evidence="7">Divalent metal cation transporter</fullName>
    </submittedName>
</protein>
<comment type="subcellular location">
    <subcellularLocation>
        <location evidence="1">Membrane</location>
        <topology evidence="1">Multi-pass membrane protein</topology>
    </subcellularLocation>
</comment>
<dbReference type="RefSeq" id="WP_337095552.1">
    <property type="nucleotide sequence ID" value="NZ_JAPYKO010000021.1"/>
</dbReference>
<feature type="transmembrane region" description="Helical" evidence="6">
    <location>
        <begin position="47"/>
        <end position="70"/>
    </location>
</feature>
<sequence length="193" mass="20673">MTFSNLIMYFIILSTGSTLHKAGQTQIETAAQAAEALRPLAGDAAGILFAAGVIGVGFLAVPIMTTGAAFDLAQAMGWKHGMNHAGCGWAQLSWFQSNASAGLGRHRARLFHASASAAGSSDDQRSQDHGRQGQQPQHEHPRRRHDHPNLCGLGRPGGELVPLTRTRLSSRWPKGIRASSFRIGTIIFVTHCL</sequence>
<name>A0ABU8KKC5_9HYPH</name>
<dbReference type="Pfam" id="PF01566">
    <property type="entry name" value="Nramp"/>
    <property type="match status" value="1"/>
</dbReference>
<evidence type="ECO:0000313" key="8">
    <source>
        <dbReference type="Proteomes" id="UP001366503"/>
    </source>
</evidence>
<evidence type="ECO:0000256" key="3">
    <source>
        <dbReference type="ARBA" id="ARBA00022989"/>
    </source>
</evidence>
<gene>
    <name evidence="7" type="ORF">O7A05_24780</name>
</gene>
<evidence type="ECO:0000256" key="4">
    <source>
        <dbReference type="ARBA" id="ARBA00023136"/>
    </source>
</evidence>
<keyword evidence="2 6" id="KW-0812">Transmembrane</keyword>
<keyword evidence="4 6" id="KW-0472">Membrane</keyword>
<keyword evidence="8" id="KW-1185">Reference proteome</keyword>
<organism evidence="7 8">
    <name type="scientific">Mesorhizobium argentiipisi</name>
    <dbReference type="NCBI Taxonomy" id="3015175"/>
    <lineage>
        <taxon>Bacteria</taxon>
        <taxon>Pseudomonadati</taxon>
        <taxon>Pseudomonadota</taxon>
        <taxon>Alphaproteobacteria</taxon>
        <taxon>Hyphomicrobiales</taxon>
        <taxon>Phyllobacteriaceae</taxon>
        <taxon>Mesorhizobium</taxon>
    </lineage>
</organism>
<evidence type="ECO:0000313" key="7">
    <source>
        <dbReference type="EMBL" id="MEI9405354.1"/>
    </source>
</evidence>
<evidence type="ECO:0000256" key="5">
    <source>
        <dbReference type="SAM" id="MobiDB-lite"/>
    </source>
</evidence>